<evidence type="ECO:0000256" key="1">
    <source>
        <dbReference type="SAM" id="Phobius"/>
    </source>
</evidence>
<keyword evidence="1" id="KW-0812">Transmembrane</keyword>
<dbReference type="AlphaFoldDB" id="A0A4U0R771"/>
<dbReference type="Proteomes" id="UP000309747">
    <property type="component" value="Unassembled WGS sequence"/>
</dbReference>
<comment type="caution">
    <text evidence="2">The sequence shown here is derived from an EMBL/GenBank/DDBJ whole genome shotgun (WGS) entry which is preliminary data.</text>
</comment>
<keyword evidence="1" id="KW-1133">Transmembrane helix</keyword>
<feature type="transmembrane region" description="Helical" evidence="1">
    <location>
        <begin position="14"/>
        <end position="38"/>
    </location>
</feature>
<evidence type="ECO:0000313" key="2">
    <source>
        <dbReference type="EMBL" id="TJZ90903.1"/>
    </source>
</evidence>
<reference evidence="2 3" key="1">
    <citation type="submission" date="2019-04" db="EMBL/GenBank/DDBJ databases">
        <authorList>
            <person name="Li J."/>
        </authorList>
    </citation>
    <scope>NUCLEOTIDE SEQUENCE [LARGE SCALE GENOMIC DNA]</scope>
    <source>
        <strain evidence="2 3">KCTC 42687</strain>
    </source>
</reference>
<dbReference type="RefSeq" id="WP_136886615.1">
    <property type="nucleotide sequence ID" value="NZ_SUNI01000013.1"/>
</dbReference>
<evidence type="ECO:0000313" key="3">
    <source>
        <dbReference type="Proteomes" id="UP000309747"/>
    </source>
</evidence>
<sequence length="61" mass="6680">MSQAPKPKRGKSRAILYALIPGGFLLLVIFLVFSGWAVEDEPADMTEAREQAEDISDAEAE</sequence>
<organism evidence="2 3">
    <name type="scientific">Paracoccus gahaiensis</name>
    <dbReference type="NCBI Taxonomy" id="1706839"/>
    <lineage>
        <taxon>Bacteria</taxon>
        <taxon>Pseudomonadati</taxon>
        <taxon>Pseudomonadota</taxon>
        <taxon>Alphaproteobacteria</taxon>
        <taxon>Rhodobacterales</taxon>
        <taxon>Paracoccaceae</taxon>
        <taxon>Paracoccus</taxon>
    </lineage>
</organism>
<proteinExistence type="predicted"/>
<keyword evidence="3" id="KW-1185">Reference proteome</keyword>
<keyword evidence="1" id="KW-0472">Membrane</keyword>
<accession>A0A4U0R771</accession>
<protein>
    <submittedName>
        <fullName evidence="2">Uncharacterized protein</fullName>
    </submittedName>
</protein>
<name>A0A4U0R771_9RHOB</name>
<dbReference type="EMBL" id="SUNI01000013">
    <property type="protein sequence ID" value="TJZ90903.1"/>
    <property type="molecule type" value="Genomic_DNA"/>
</dbReference>
<gene>
    <name evidence="2" type="ORF">FA743_13420</name>
</gene>